<name>A0A843V920_COLES</name>
<protein>
    <submittedName>
        <fullName evidence="2">Uncharacterized protein</fullName>
    </submittedName>
</protein>
<feature type="region of interest" description="Disordered" evidence="1">
    <location>
        <begin position="81"/>
        <end position="186"/>
    </location>
</feature>
<proteinExistence type="predicted"/>
<dbReference type="AlphaFoldDB" id="A0A843V920"/>
<evidence type="ECO:0000313" key="3">
    <source>
        <dbReference type="Proteomes" id="UP000652761"/>
    </source>
</evidence>
<dbReference type="EMBL" id="NMUH01001121">
    <property type="protein sequence ID" value="MQL89143.1"/>
    <property type="molecule type" value="Genomic_DNA"/>
</dbReference>
<keyword evidence="3" id="KW-1185">Reference proteome</keyword>
<evidence type="ECO:0000256" key="1">
    <source>
        <dbReference type="SAM" id="MobiDB-lite"/>
    </source>
</evidence>
<feature type="compositionally biased region" description="Gly residues" evidence="1">
    <location>
        <begin position="159"/>
        <end position="174"/>
    </location>
</feature>
<feature type="compositionally biased region" description="Low complexity" evidence="1">
    <location>
        <begin position="123"/>
        <end position="148"/>
    </location>
</feature>
<accession>A0A843V920</accession>
<sequence length="186" mass="19929">MIVWVARATIERGEYKLDEEADDPKDLPRPNTFLARAVAEAAIVEEERDHGELLRQPYSSQFEGNLEAEVDLLGDIKLERVKHTTGGTVGESKKGKKGVALVEDPLDIADVKTLDPNAEDDTPSPLNSPRLPNSASYDSITTGGSSSDGRGGDGDTPQRGGGGDSGQRGRGGGITFTEEQYFRDAI</sequence>
<gene>
    <name evidence="2" type="ORF">Taro_021717</name>
</gene>
<evidence type="ECO:0000313" key="2">
    <source>
        <dbReference type="EMBL" id="MQL89143.1"/>
    </source>
</evidence>
<dbReference type="Proteomes" id="UP000652761">
    <property type="component" value="Unassembled WGS sequence"/>
</dbReference>
<reference evidence="2" key="1">
    <citation type="submission" date="2017-07" db="EMBL/GenBank/DDBJ databases">
        <title>Taro Niue Genome Assembly and Annotation.</title>
        <authorList>
            <person name="Atibalentja N."/>
            <person name="Keating K."/>
            <person name="Fields C.J."/>
        </authorList>
    </citation>
    <scope>NUCLEOTIDE SEQUENCE</scope>
    <source>
        <strain evidence="2">Niue_2</strain>
        <tissue evidence="2">Leaf</tissue>
    </source>
</reference>
<organism evidence="2 3">
    <name type="scientific">Colocasia esculenta</name>
    <name type="common">Wild taro</name>
    <name type="synonym">Arum esculentum</name>
    <dbReference type="NCBI Taxonomy" id="4460"/>
    <lineage>
        <taxon>Eukaryota</taxon>
        <taxon>Viridiplantae</taxon>
        <taxon>Streptophyta</taxon>
        <taxon>Embryophyta</taxon>
        <taxon>Tracheophyta</taxon>
        <taxon>Spermatophyta</taxon>
        <taxon>Magnoliopsida</taxon>
        <taxon>Liliopsida</taxon>
        <taxon>Araceae</taxon>
        <taxon>Aroideae</taxon>
        <taxon>Colocasieae</taxon>
        <taxon>Colocasia</taxon>
    </lineage>
</organism>
<comment type="caution">
    <text evidence="2">The sequence shown here is derived from an EMBL/GenBank/DDBJ whole genome shotgun (WGS) entry which is preliminary data.</text>
</comment>